<evidence type="ECO:0000256" key="1">
    <source>
        <dbReference type="SAM" id="MobiDB-lite"/>
    </source>
</evidence>
<dbReference type="RefSeq" id="WP_267768296.1">
    <property type="nucleotide sequence ID" value="NZ_JAPNKE010000002.1"/>
</dbReference>
<evidence type="ECO:0000313" key="3">
    <source>
        <dbReference type="Proteomes" id="UP001150924"/>
    </source>
</evidence>
<reference evidence="2" key="1">
    <citation type="submission" date="2022-11" db="EMBL/GenBank/DDBJ databases">
        <title>Minimal conservation of predation-associated metabolite biosynthetic gene clusters underscores biosynthetic potential of Myxococcota including descriptions for ten novel species: Archangium lansinium sp. nov., Myxococcus landrumus sp. nov., Nannocystis bai.</title>
        <authorList>
            <person name="Ahearne A."/>
            <person name="Stevens C."/>
            <person name="Phillips K."/>
        </authorList>
    </citation>
    <scope>NUCLEOTIDE SEQUENCE</scope>
    <source>
        <strain evidence="2">Na p29</strain>
    </source>
</reference>
<keyword evidence="3" id="KW-1185">Reference proteome</keyword>
<organism evidence="2 3">
    <name type="scientific">Nannocystis pusilla</name>
    <dbReference type="NCBI Taxonomy" id="889268"/>
    <lineage>
        <taxon>Bacteria</taxon>
        <taxon>Pseudomonadati</taxon>
        <taxon>Myxococcota</taxon>
        <taxon>Polyangia</taxon>
        <taxon>Nannocystales</taxon>
        <taxon>Nannocystaceae</taxon>
        <taxon>Nannocystis</taxon>
    </lineage>
</organism>
<feature type="region of interest" description="Disordered" evidence="1">
    <location>
        <begin position="168"/>
        <end position="208"/>
    </location>
</feature>
<dbReference type="AlphaFoldDB" id="A0A9X3IWR6"/>
<accession>A0A9X3IWR6</accession>
<dbReference type="EMBL" id="JAPNKE010000002">
    <property type="protein sequence ID" value="MCY1006220.1"/>
    <property type="molecule type" value="Genomic_DNA"/>
</dbReference>
<comment type="caution">
    <text evidence="2">The sequence shown here is derived from an EMBL/GenBank/DDBJ whole genome shotgun (WGS) entry which is preliminary data.</text>
</comment>
<feature type="compositionally biased region" description="Low complexity" evidence="1">
    <location>
        <begin position="175"/>
        <end position="186"/>
    </location>
</feature>
<sequence length="208" mass="22446">MRADPKGQVAFSLECGRQRCASDRELLALVRSVEGHVPSVIKDRTRLPELLPPGDIPGYKEMPISPVAERYEYDRIRLDATVRDVAYSLGVWVWLRPTEGLAEKLAALQAEIPNARVDDSVASGAIVGDAASGNGTQYAFAVPATEVVIRMQCSAGLCPTPEVARSWPSARIRRPTTPATSSTRPPNARSRTCRAATSKAAQSESGCR</sequence>
<protein>
    <submittedName>
        <fullName evidence="2">Uncharacterized protein</fullName>
    </submittedName>
</protein>
<gene>
    <name evidence="2" type="ORF">OV079_11740</name>
</gene>
<evidence type="ECO:0000313" key="2">
    <source>
        <dbReference type="EMBL" id="MCY1006220.1"/>
    </source>
</evidence>
<dbReference type="Proteomes" id="UP001150924">
    <property type="component" value="Unassembled WGS sequence"/>
</dbReference>
<feature type="compositionally biased region" description="Polar residues" evidence="1">
    <location>
        <begin position="199"/>
        <end position="208"/>
    </location>
</feature>
<proteinExistence type="predicted"/>
<name>A0A9X3IWR6_9BACT</name>